<sequence length="270" mass="30218">MSILGKDESIRYVALGDSFSEGVGDDAPDRPNGVRGWTDRVAEQFMLADSKAQYANLAIRGRLLVPIIEEQLEPALELKPNLVSLVGGGNDSLRPGFDVDALMVRYDEAFKTLRDEGIEVFTMTGFDPGPKGFFSGNRARIALFNELLREVADDRGVTVVDYWRMHELLDLRYWAPDRLHMNAAGHTLTARRVLETLSAENIRIGDPVIPAPLHKTRVQEALDNAKWAREFVVPWIGRRLRGTSSGDNISPKYPAWTRFDVLPEEAKSAL</sequence>
<dbReference type="PANTHER" id="PTHR43784:SF2">
    <property type="entry name" value="GDSL-LIKE LIPASE_ACYLHYDROLASE, PUTATIVE (AFU_ORTHOLOGUE AFUA_2G00820)-RELATED"/>
    <property type="match status" value="1"/>
</dbReference>
<feature type="domain" description="SGNH hydrolase-type esterase" evidence="1">
    <location>
        <begin position="14"/>
        <end position="187"/>
    </location>
</feature>
<organism evidence="2 3">
    <name type="scientific">Rothia nasimurium</name>
    <dbReference type="NCBI Taxonomy" id="85336"/>
    <lineage>
        <taxon>Bacteria</taxon>
        <taxon>Bacillati</taxon>
        <taxon>Actinomycetota</taxon>
        <taxon>Actinomycetes</taxon>
        <taxon>Micrococcales</taxon>
        <taxon>Micrococcaceae</taxon>
        <taxon>Rothia</taxon>
    </lineage>
</organism>
<dbReference type="SUPFAM" id="SSF52266">
    <property type="entry name" value="SGNH hydrolase"/>
    <property type="match status" value="1"/>
</dbReference>
<accession>A0A4Y9F813</accession>
<dbReference type="Proteomes" id="UP000297951">
    <property type="component" value="Unassembled WGS sequence"/>
</dbReference>
<dbReference type="GO" id="GO:0016787">
    <property type="term" value="F:hydrolase activity"/>
    <property type="evidence" value="ECO:0007669"/>
    <property type="project" value="UniProtKB-KW"/>
</dbReference>
<proteinExistence type="predicted"/>
<dbReference type="AlphaFoldDB" id="A0A4Y9F813"/>
<protein>
    <submittedName>
        <fullName evidence="2">SGNH/GDSL hydrolase family protein</fullName>
    </submittedName>
</protein>
<dbReference type="Gene3D" id="3.40.50.1110">
    <property type="entry name" value="SGNH hydrolase"/>
    <property type="match status" value="1"/>
</dbReference>
<dbReference type="InterPro" id="IPR036514">
    <property type="entry name" value="SGNH_hydro_sf"/>
</dbReference>
<dbReference type="EMBL" id="SPQC01000003">
    <property type="protein sequence ID" value="TFU24057.1"/>
    <property type="molecule type" value="Genomic_DNA"/>
</dbReference>
<dbReference type="CDD" id="cd01832">
    <property type="entry name" value="SGNH_hydrolase_like_1"/>
    <property type="match status" value="1"/>
</dbReference>
<evidence type="ECO:0000313" key="3">
    <source>
        <dbReference type="Proteomes" id="UP000297951"/>
    </source>
</evidence>
<dbReference type="PANTHER" id="PTHR43784">
    <property type="entry name" value="GDSL-LIKE LIPASE/ACYLHYDROLASE, PUTATIVE (AFU_ORTHOLOGUE AFUA_2G00820)-RELATED"/>
    <property type="match status" value="1"/>
</dbReference>
<dbReference type="InterPro" id="IPR053140">
    <property type="entry name" value="GDSL_Rv0518-like"/>
</dbReference>
<keyword evidence="2" id="KW-0378">Hydrolase</keyword>
<reference evidence="2 3" key="1">
    <citation type="submission" date="2019-03" db="EMBL/GenBank/DDBJ databases">
        <title>Diversity of the mouse oral microbiome.</title>
        <authorList>
            <person name="Joseph S."/>
            <person name="Aduse-Opoku J."/>
            <person name="Curtis M."/>
            <person name="Wade W."/>
            <person name="Hashim A."/>
        </authorList>
    </citation>
    <scope>NUCLEOTIDE SEQUENCE [LARGE SCALE GENOMIC DNA]</scope>
    <source>
        <strain evidence="3">irhom_31</strain>
    </source>
</reference>
<dbReference type="OrthoDB" id="3465773at2"/>
<dbReference type="InterPro" id="IPR013830">
    <property type="entry name" value="SGNH_hydro"/>
</dbReference>
<evidence type="ECO:0000259" key="1">
    <source>
        <dbReference type="Pfam" id="PF13472"/>
    </source>
</evidence>
<dbReference type="STRING" id="85336.A7979_08645"/>
<evidence type="ECO:0000313" key="2">
    <source>
        <dbReference type="EMBL" id="TFU24057.1"/>
    </source>
</evidence>
<gene>
    <name evidence="2" type="ORF">E4U03_01525</name>
</gene>
<comment type="caution">
    <text evidence="2">The sequence shown here is derived from an EMBL/GenBank/DDBJ whole genome shotgun (WGS) entry which is preliminary data.</text>
</comment>
<name>A0A4Y9F813_9MICC</name>
<dbReference type="Pfam" id="PF13472">
    <property type="entry name" value="Lipase_GDSL_2"/>
    <property type="match status" value="1"/>
</dbReference>